<feature type="domain" description="TonB C-terminal" evidence="2">
    <location>
        <begin position="56"/>
        <end position="149"/>
    </location>
</feature>
<feature type="chain" id="PRO_5030860896" description="TonB C-terminal domain-containing protein" evidence="1">
    <location>
        <begin position="26"/>
        <end position="149"/>
    </location>
</feature>
<gene>
    <name evidence="3" type="ORF">HNR48_002066</name>
</gene>
<dbReference type="GO" id="GO:0055085">
    <property type="term" value="P:transmembrane transport"/>
    <property type="evidence" value="ECO:0007669"/>
    <property type="project" value="InterPro"/>
</dbReference>
<comment type="caution">
    <text evidence="3">The sequence shown here is derived from an EMBL/GenBank/DDBJ whole genome shotgun (WGS) entry which is preliminary data.</text>
</comment>
<dbReference type="EMBL" id="JACHHT010000002">
    <property type="protein sequence ID" value="MBB6521781.1"/>
    <property type="molecule type" value="Genomic_DNA"/>
</dbReference>
<evidence type="ECO:0000313" key="3">
    <source>
        <dbReference type="EMBL" id="MBB6521781.1"/>
    </source>
</evidence>
<dbReference type="PROSITE" id="PS52015">
    <property type="entry name" value="TONB_CTD"/>
    <property type="match status" value="1"/>
</dbReference>
<dbReference type="Proteomes" id="UP000528457">
    <property type="component" value="Unassembled WGS sequence"/>
</dbReference>
<sequence length="149" mass="17068">MRNRFGAALSFLVAMVFVAEARAWAVTVTIETHMEYTEEERDEKWMYKQCEKVDAQCTQEYNGELFIQPKYPMKWLNKGMQAVCVASLSIDVEGKVSSINEIICKPNIEDFKNSIEEVVSEFKFVPRVVDGVPEAVGNALLKFNFKIEL</sequence>
<dbReference type="AlphaFoldDB" id="A0A7X0JUY0"/>
<evidence type="ECO:0000313" key="4">
    <source>
        <dbReference type="Proteomes" id="UP000528457"/>
    </source>
</evidence>
<evidence type="ECO:0000256" key="1">
    <source>
        <dbReference type="SAM" id="SignalP"/>
    </source>
</evidence>
<feature type="signal peptide" evidence="1">
    <location>
        <begin position="1"/>
        <end position="25"/>
    </location>
</feature>
<keyword evidence="4" id="KW-1185">Reference proteome</keyword>
<dbReference type="SUPFAM" id="SSF74653">
    <property type="entry name" value="TolA/TonB C-terminal domain"/>
    <property type="match status" value="1"/>
</dbReference>
<proteinExistence type="predicted"/>
<dbReference type="InterPro" id="IPR037682">
    <property type="entry name" value="TonB_C"/>
</dbReference>
<name>A0A7X0JUY0_9GAMM</name>
<accession>A0A7X0JUY0</accession>
<evidence type="ECO:0000259" key="2">
    <source>
        <dbReference type="PROSITE" id="PS52015"/>
    </source>
</evidence>
<organism evidence="3 4">
    <name type="scientific">Pseudoteredinibacter isoporae</name>
    <dbReference type="NCBI Taxonomy" id="570281"/>
    <lineage>
        <taxon>Bacteria</taxon>
        <taxon>Pseudomonadati</taxon>
        <taxon>Pseudomonadota</taxon>
        <taxon>Gammaproteobacteria</taxon>
        <taxon>Cellvibrionales</taxon>
        <taxon>Cellvibrionaceae</taxon>
        <taxon>Pseudoteredinibacter</taxon>
    </lineage>
</organism>
<keyword evidence="1" id="KW-0732">Signal</keyword>
<protein>
    <recommendedName>
        <fullName evidence="2">TonB C-terminal domain-containing protein</fullName>
    </recommendedName>
</protein>
<dbReference type="Pfam" id="PF03544">
    <property type="entry name" value="TonB_C"/>
    <property type="match status" value="1"/>
</dbReference>
<dbReference type="InParanoid" id="A0A7X0JUY0"/>
<reference evidence="3 4" key="1">
    <citation type="submission" date="2020-08" db="EMBL/GenBank/DDBJ databases">
        <title>Genomic Encyclopedia of Type Strains, Phase IV (KMG-IV): sequencing the most valuable type-strain genomes for metagenomic binning, comparative biology and taxonomic classification.</title>
        <authorList>
            <person name="Goeker M."/>
        </authorList>
    </citation>
    <scope>NUCLEOTIDE SEQUENCE [LARGE SCALE GENOMIC DNA]</scope>
    <source>
        <strain evidence="3 4">DSM 22368</strain>
    </source>
</reference>
<dbReference type="Gene3D" id="3.30.1150.10">
    <property type="match status" value="1"/>
</dbReference>
<dbReference type="RefSeq" id="WP_166844548.1">
    <property type="nucleotide sequence ID" value="NZ_JAAONY010000002.1"/>
</dbReference>